<evidence type="ECO:0000313" key="1">
    <source>
        <dbReference type="EMBL" id="GFH10114.1"/>
    </source>
</evidence>
<organism evidence="1 2">
    <name type="scientific">Haematococcus lacustris</name>
    <name type="common">Green alga</name>
    <name type="synonym">Haematococcus pluvialis</name>
    <dbReference type="NCBI Taxonomy" id="44745"/>
    <lineage>
        <taxon>Eukaryota</taxon>
        <taxon>Viridiplantae</taxon>
        <taxon>Chlorophyta</taxon>
        <taxon>core chlorophytes</taxon>
        <taxon>Chlorophyceae</taxon>
        <taxon>CS clade</taxon>
        <taxon>Chlamydomonadales</taxon>
        <taxon>Haematococcaceae</taxon>
        <taxon>Haematococcus</taxon>
    </lineage>
</organism>
<dbReference type="Proteomes" id="UP000485058">
    <property type="component" value="Unassembled WGS sequence"/>
</dbReference>
<gene>
    <name evidence="1" type="ORF">HaLaN_05368</name>
</gene>
<evidence type="ECO:0000313" key="2">
    <source>
        <dbReference type="Proteomes" id="UP000485058"/>
    </source>
</evidence>
<sequence length="101" mass="11785">MPEADVERMHDNVEGCRAMHRMVFTPDREQPQWAMAACACSTCMSVPCLPCMKPDSTTPHEPMPMFQDTVKERQEGRRELRRLVRRELQSEELEAEYEADN</sequence>
<protein>
    <submittedName>
        <fullName evidence="1">Uncharacterized protein</fullName>
    </submittedName>
</protein>
<dbReference type="EMBL" id="BLLF01000288">
    <property type="protein sequence ID" value="GFH10114.1"/>
    <property type="molecule type" value="Genomic_DNA"/>
</dbReference>
<accession>A0A699YTK3</accession>
<name>A0A699YTK3_HAELA</name>
<comment type="caution">
    <text evidence="1">The sequence shown here is derived from an EMBL/GenBank/DDBJ whole genome shotgun (WGS) entry which is preliminary data.</text>
</comment>
<keyword evidence="2" id="KW-1185">Reference proteome</keyword>
<dbReference type="AlphaFoldDB" id="A0A699YTK3"/>
<proteinExistence type="predicted"/>
<reference evidence="1 2" key="1">
    <citation type="submission" date="2020-02" db="EMBL/GenBank/DDBJ databases">
        <title>Draft genome sequence of Haematococcus lacustris strain NIES-144.</title>
        <authorList>
            <person name="Morimoto D."/>
            <person name="Nakagawa S."/>
            <person name="Yoshida T."/>
            <person name="Sawayama S."/>
        </authorList>
    </citation>
    <scope>NUCLEOTIDE SEQUENCE [LARGE SCALE GENOMIC DNA]</scope>
    <source>
        <strain evidence="1 2">NIES-144</strain>
    </source>
</reference>